<accession>A0A382T8E6</accession>
<evidence type="ECO:0000313" key="1">
    <source>
        <dbReference type="EMBL" id="SVD17591.1"/>
    </source>
</evidence>
<organism evidence="1">
    <name type="scientific">marine metagenome</name>
    <dbReference type="NCBI Taxonomy" id="408172"/>
    <lineage>
        <taxon>unclassified sequences</taxon>
        <taxon>metagenomes</taxon>
        <taxon>ecological metagenomes</taxon>
    </lineage>
</organism>
<protein>
    <submittedName>
        <fullName evidence="1">Uncharacterized protein</fullName>
    </submittedName>
</protein>
<sequence length="40" mass="4522">MKSKVSLILLIGSLLSFYSSQAIIIRHDMAPNRYTVRPSD</sequence>
<dbReference type="AlphaFoldDB" id="A0A382T8E6"/>
<reference evidence="1" key="1">
    <citation type="submission" date="2018-05" db="EMBL/GenBank/DDBJ databases">
        <authorList>
            <person name="Lanie J.A."/>
            <person name="Ng W.-L."/>
            <person name="Kazmierczak K.M."/>
            <person name="Andrzejewski T.M."/>
            <person name="Davidsen T.M."/>
            <person name="Wayne K.J."/>
            <person name="Tettelin H."/>
            <person name="Glass J.I."/>
            <person name="Rusch D."/>
            <person name="Podicherti R."/>
            <person name="Tsui H.-C.T."/>
            <person name="Winkler M.E."/>
        </authorList>
    </citation>
    <scope>NUCLEOTIDE SEQUENCE</scope>
</reference>
<proteinExistence type="predicted"/>
<feature type="non-terminal residue" evidence="1">
    <location>
        <position position="40"/>
    </location>
</feature>
<gene>
    <name evidence="1" type="ORF">METZ01_LOCUS370445</name>
</gene>
<dbReference type="EMBL" id="UINC01134198">
    <property type="protein sequence ID" value="SVD17591.1"/>
    <property type="molecule type" value="Genomic_DNA"/>
</dbReference>
<name>A0A382T8E6_9ZZZZ</name>